<gene>
    <name evidence="1" type="ORF">HE1_00872</name>
</gene>
<keyword evidence="2" id="KW-1185">Reference proteome</keyword>
<evidence type="ECO:0000313" key="2">
    <source>
        <dbReference type="Proteomes" id="UP000024842"/>
    </source>
</evidence>
<name>A0A023E0I1_9PROT</name>
<organism evidence="1 2">
    <name type="scientific">Holospora elegans E1</name>
    <dbReference type="NCBI Taxonomy" id="1427503"/>
    <lineage>
        <taxon>Bacteria</taxon>
        <taxon>Pseudomonadati</taxon>
        <taxon>Pseudomonadota</taxon>
        <taxon>Alphaproteobacteria</taxon>
        <taxon>Holosporales</taxon>
        <taxon>Holosporaceae</taxon>
        <taxon>Holospora</taxon>
    </lineage>
</organism>
<evidence type="ECO:0000313" key="1">
    <source>
        <dbReference type="EMBL" id="GAJ46537.1"/>
    </source>
</evidence>
<accession>A0A023E0I1</accession>
<protein>
    <submittedName>
        <fullName evidence="1">Uncharacterized protein</fullName>
    </submittedName>
</protein>
<dbReference type="Proteomes" id="UP000024842">
    <property type="component" value="Unassembled WGS sequence"/>
</dbReference>
<proteinExistence type="predicted"/>
<dbReference type="EMBL" id="BAUP01000109">
    <property type="protein sequence ID" value="GAJ46537.1"/>
    <property type="molecule type" value="Genomic_DNA"/>
</dbReference>
<dbReference type="STRING" id="1427503.HE1_00872"/>
<reference evidence="1 2" key="1">
    <citation type="journal article" date="2014" name="FEMS Microbiol. Lett.">
        <title>Draft genome sequences of three Holospora species (Holospora obtusa, Holospora undulata, and Holospora elegans), endonuclear symbiotic bacteria of the ciliate Paramecium caudatum.</title>
        <authorList>
            <person name="Dohra H."/>
            <person name="Tanaka K."/>
            <person name="Suzuki T."/>
            <person name="Fujishima M."/>
            <person name="Suzuki H."/>
        </authorList>
    </citation>
    <scope>NUCLEOTIDE SEQUENCE [LARGE SCALE GENOMIC DNA]</scope>
    <source>
        <strain evidence="1 2">E1</strain>
    </source>
</reference>
<dbReference type="OrthoDB" id="9798237at2"/>
<sequence length="64" mass="6878">MKAHAATTHDTVAGCKVFDKAGVKYPSIKGVCADAGSRKMFEELFKTLKKTLEISARITSGGKF</sequence>
<dbReference type="AlphaFoldDB" id="A0A023E0I1"/>
<comment type="caution">
    <text evidence="1">The sequence shown here is derived from an EMBL/GenBank/DDBJ whole genome shotgun (WGS) entry which is preliminary data.</text>
</comment>